<gene>
    <name evidence="2" type="ORF">NE237_029041</name>
</gene>
<accession>A0A9Q0GV19</accession>
<feature type="compositionally biased region" description="Basic and acidic residues" evidence="1">
    <location>
        <begin position="1"/>
        <end position="16"/>
    </location>
</feature>
<sequence length="96" mass="10678">MKIGREGETEGVRSNDDTLVPSLQTKKLKKDKGSSECALEEEKVGRSSRSSRDGAGYRDGNEEHEAVLREPKYHTREREAEGESSSPSSREPNLDV</sequence>
<keyword evidence="3" id="KW-1185">Reference proteome</keyword>
<comment type="caution">
    <text evidence="2">The sequence shown here is derived from an EMBL/GenBank/DDBJ whole genome shotgun (WGS) entry which is preliminary data.</text>
</comment>
<dbReference type="AlphaFoldDB" id="A0A9Q0GV19"/>
<feature type="compositionally biased region" description="Low complexity" evidence="1">
    <location>
        <begin position="83"/>
        <end position="96"/>
    </location>
</feature>
<name>A0A9Q0GV19_9MAGN</name>
<evidence type="ECO:0000313" key="3">
    <source>
        <dbReference type="Proteomes" id="UP001141806"/>
    </source>
</evidence>
<dbReference type="Proteomes" id="UP001141806">
    <property type="component" value="Unassembled WGS sequence"/>
</dbReference>
<dbReference type="EMBL" id="JAMYWD010000012">
    <property type="protein sequence ID" value="KAJ4952209.1"/>
    <property type="molecule type" value="Genomic_DNA"/>
</dbReference>
<protein>
    <submittedName>
        <fullName evidence="2">Uncharacterized protein</fullName>
    </submittedName>
</protein>
<evidence type="ECO:0000313" key="2">
    <source>
        <dbReference type="EMBL" id="KAJ4952209.1"/>
    </source>
</evidence>
<feature type="compositionally biased region" description="Basic and acidic residues" evidence="1">
    <location>
        <begin position="40"/>
        <end position="81"/>
    </location>
</feature>
<feature type="region of interest" description="Disordered" evidence="1">
    <location>
        <begin position="1"/>
        <end position="96"/>
    </location>
</feature>
<evidence type="ECO:0000256" key="1">
    <source>
        <dbReference type="SAM" id="MobiDB-lite"/>
    </source>
</evidence>
<reference evidence="2" key="1">
    <citation type="journal article" date="2023" name="Plant J.">
        <title>The genome of the king protea, Protea cynaroides.</title>
        <authorList>
            <person name="Chang J."/>
            <person name="Duong T.A."/>
            <person name="Schoeman C."/>
            <person name="Ma X."/>
            <person name="Roodt D."/>
            <person name="Barker N."/>
            <person name="Li Z."/>
            <person name="Van de Peer Y."/>
            <person name="Mizrachi E."/>
        </authorList>
    </citation>
    <scope>NUCLEOTIDE SEQUENCE</scope>
    <source>
        <tissue evidence="2">Young leaves</tissue>
    </source>
</reference>
<proteinExistence type="predicted"/>
<organism evidence="2 3">
    <name type="scientific">Protea cynaroides</name>
    <dbReference type="NCBI Taxonomy" id="273540"/>
    <lineage>
        <taxon>Eukaryota</taxon>
        <taxon>Viridiplantae</taxon>
        <taxon>Streptophyta</taxon>
        <taxon>Embryophyta</taxon>
        <taxon>Tracheophyta</taxon>
        <taxon>Spermatophyta</taxon>
        <taxon>Magnoliopsida</taxon>
        <taxon>Proteales</taxon>
        <taxon>Proteaceae</taxon>
        <taxon>Protea</taxon>
    </lineage>
</organism>